<dbReference type="EMBL" id="DXFT01000161">
    <property type="protein sequence ID" value="HIX04081.1"/>
    <property type="molecule type" value="Genomic_DNA"/>
</dbReference>
<dbReference type="InterPro" id="IPR013324">
    <property type="entry name" value="RNA_pol_sigma_r3/r4-like"/>
</dbReference>
<organism evidence="7 8">
    <name type="scientific">Candidatus Odoribacter faecigallinarum</name>
    <dbReference type="NCBI Taxonomy" id="2838706"/>
    <lineage>
        <taxon>Bacteria</taxon>
        <taxon>Pseudomonadati</taxon>
        <taxon>Bacteroidota</taxon>
        <taxon>Bacteroidia</taxon>
        <taxon>Bacteroidales</taxon>
        <taxon>Odoribacteraceae</taxon>
        <taxon>Odoribacter</taxon>
    </lineage>
</organism>
<evidence type="ECO:0000259" key="5">
    <source>
        <dbReference type="Pfam" id="PF04542"/>
    </source>
</evidence>
<accession>A0A9D1V0Z0</accession>
<evidence type="ECO:0000256" key="1">
    <source>
        <dbReference type="ARBA" id="ARBA00010641"/>
    </source>
</evidence>
<comment type="caution">
    <text evidence="7">The sequence shown here is derived from an EMBL/GenBank/DDBJ whole genome shotgun (WGS) entry which is preliminary data.</text>
</comment>
<dbReference type="InterPro" id="IPR013325">
    <property type="entry name" value="RNA_pol_sigma_r2"/>
</dbReference>
<dbReference type="InterPro" id="IPR013249">
    <property type="entry name" value="RNA_pol_sigma70_r4_t2"/>
</dbReference>
<feature type="domain" description="RNA polymerase sigma-70 region 2" evidence="5">
    <location>
        <begin position="23"/>
        <end position="89"/>
    </location>
</feature>
<dbReference type="PANTHER" id="PTHR43133">
    <property type="entry name" value="RNA POLYMERASE ECF-TYPE SIGMA FACTO"/>
    <property type="match status" value="1"/>
</dbReference>
<dbReference type="InterPro" id="IPR039425">
    <property type="entry name" value="RNA_pol_sigma-70-like"/>
</dbReference>
<dbReference type="GO" id="GO:0016987">
    <property type="term" value="F:sigma factor activity"/>
    <property type="evidence" value="ECO:0007669"/>
    <property type="project" value="UniProtKB-KW"/>
</dbReference>
<proteinExistence type="inferred from homology"/>
<dbReference type="Gene3D" id="1.10.10.10">
    <property type="entry name" value="Winged helix-like DNA-binding domain superfamily/Winged helix DNA-binding domain"/>
    <property type="match status" value="1"/>
</dbReference>
<keyword evidence="4" id="KW-0804">Transcription</keyword>
<evidence type="ECO:0000259" key="6">
    <source>
        <dbReference type="Pfam" id="PF08281"/>
    </source>
</evidence>
<dbReference type="NCBIfam" id="TIGR02937">
    <property type="entry name" value="sigma70-ECF"/>
    <property type="match status" value="1"/>
</dbReference>
<dbReference type="SUPFAM" id="SSF88946">
    <property type="entry name" value="Sigma2 domain of RNA polymerase sigma factors"/>
    <property type="match status" value="1"/>
</dbReference>
<dbReference type="PANTHER" id="PTHR43133:SF46">
    <property type="entry name" value="RNA POLYMERASE SIGMA-70 FACTOR ECF SUBFAMILY"/>
    <property type="match status" value="1"/>
</dbReference>
<evidence type="ECO:0000313" key="7">
    <source>
        <dbReference type="EMBL" id="HIX04081.1"/>
    </source>
</evidence>
<reference evidence="7" key="1">
    <citation type="journal article" date="2021" name="PeerJ">
        <title>Extensive microbial diversity within the chicken gut microbiome revealed by metagenomics and culture.</title>
        <authorList>
            <person name="Gilroy R."/>
            <person name="Ravi A."/>
            <person name="Getino M."/>
            <person name="Pursley I."/>
            <person name="Horton D.L."/>
            <person name="Alikhan N.F."/>
            <person name="Baker D."/>
            <person name="Gharbi K."/>
            <person name="Hall N."/>
            <person name="Watson M."/>
            <person name="Adriaenssens E.M."/>
            <person name="Foster-Nyarko E."/>
            <person name="Jarju S."/>
            <person name="Secka A."/>
            <person name="Antonio M."/>
            <person name="Oren A."/>
            <person name="Chaudhuri R.R."/>
            <person name="La Ragione R."/>
            <person name="Hildebrand F."/>
            <person name="Pallen M.J."/>
        </authorList>
    </citation>
    <scope>NUCLEOTIDE SEQUENCE</scope>
    <source>
        <strain evidence="7">23274</strain>
    </source>
</reference>
<comment type="similarity">
    <text evidence="1">Belongs to the sigma-70 factor family. ECF subfamily.</text>
</comment>
<dbReference type="InterPro" id="IPR007627">
    <property type="entry name" value="RNA_pol_sigma70_r2"/>
</dbReference>
<dbReference type="GO" id="GO:0003677">
    <property type="term" value="F:DNA binding"/>
    <property type="evidence" value="ECO:0007669"/>
    <property type="project" value="InterPro"/>
</dbReference>
<keyword evidence="3" id="KW-0731">Sigma factor</keyword>
<dbReference type="AlphaFoldDB" id="A0A9D1V0Z0"/>
<evidence type="ECO:0000256" key="4">
    <source>
        <dbReference type="ARBA" id="ARBA00023163"/>
    </source>
</evidence>
<sequence>MPQVEKDFLARINAKEEKAFRELFEMFYRYLVVYAVRYVQETETAEDVVQDVFVALWKSEKEYNSFHGFRAFLYESVKNGCLNYLKHKKQEQIYADYYLRTATEAEEEDNYELVREEALRRIFRVAEELPEGCRRVFEQQVAGKKNEEIAALFQISVETVKSQKKKALQFIRDRLGDLCCLLCC</sequence>
<keyword evidence="2" id="KW-0805">Transcription regulation</keyword>
<dbReference type="GO" id="GO:0006352">
    <property type="term" value="P:DNA-templated transcription initiation"/>
    <property type="evidence" value="ECO:0007669"/>
    <property type="project" value="InterPro"/>
</dbReference>
<dbReference type="NCBIfam" id="TIGR02985">
    <property type="entry name" value="Sig70_bacteroi1"/>
    <property type="match status" value="1"/>
</dbReference>
<dbReference type="InterPro" id="IPR014327">
    <property type="entry name" value="RNA_pol_sigma70_bacteroid"/>
</dbReference>
<evidence type="ECO:0000313" key="8">
    <source>
        <dbReference type="Proteomes" id="UP000824202"/>
    </source>
</evidence>
<dbReference type="Proteomes" id="UP000824202">
    <property type="component" value="Unassembled WGS sequence"/>
</dbReference>
<dbReference type="InterPro" id="IPR036388">
    <property type="entry name" value="WH-like_DNA-bd_sf"/>
</dbReference>
<dbReference type="SUPFAM" id="SSF88659">
    <property type="entry name" value="Sigma3 and sigma4 domains of RNA polymerase sigma factors"/>
    <property type="match status" value="1"/>
</dbReference>
<evidence type="ECO:0000256" key="3">
    <source>
        <dbReference type="ARBA" id="ARBA00023082"/>
    </source>
</evidence>
<dbReference type="Gene3D" id="1.10.1740.10">
    <property type="match status" value="1"/>
</dbReference>
<feature type="domain" description="RNA polymerase sigma factor 70 region 4 type 2" evidence="6">
    <location>
        <begin position="121"/>
        <end position="170"/>
    </location>
</feature>
<dbReference type="InterPro" id="IPR014284">
    <property type="entry name" value="RNA_pol_sigma-70_dom"/>
</dbReference>
<dbReference type="Pfam" id="PF08281">
    <property type="entry name" value="Sigma70_r4_2"/>
    <property type="match status" value="1"/>
</dbReference>
<reference evidence="7" key="2">
    <citation type="submission" date="2021-04" db="EMBL/GenBank/DDBJ databases">
        <authorList>
            <person name="Gilroy R."/>
        </authorList>
    </citation>
    <scope>NUCLEOTIDE SEQUENCE</scope>
    <source>
        <strain evidence="7">23274</strain>
    </source>
</reference>
<name>A0A9D1V0Z0_9BACT</name>
<evidence type="ECO:0000256" key="2">
    <source>
        <dbReference type="ARBA" id="ARBA00023015"/>
    </source>
</evidence>
<gene>
    <name evidence="7" type="ORF">H9863_08215</name>
</gene>
<dbReference type="Pfam" id="PF04542">
    <property type="entry name" value="Sigma70_r2"/>
    <property type="match status" value="1"/>
</dbReference>
<protein>
    <submittedName>
        <fullName evidence="7">RNA polymerase sigma-70 factor</fullName>
    </submittedName>
</protein>